<sequence length="235" mass="25921">MAYLDDWALIERDHSNSLSGAIEDLEASTLRLPVTGGARADIETVKLAICSAVDVMQAMGSSICALLSRVRFMFFVLLLTSRLSLKENKIKGGCGSKVEEMNCLVSELADVAAQERAKLDECEALLASTAAMQIHLMSVSVQNVYFYYNGYDTVSIHVSDVMTSSMPTLTGSKESSVLNGLLWFMLACTFLSPANCFVLTYLVQVEEYSLRTHLTQLKQTLEEGEHRILAMRMPP</sequence>
<evidence type="ECO:0000313" key="3">
    <source>
        <dbReference type="EMBL" id="RVW75117.1"/>
    </source>
</evidence>
<protein>
    <submittedName>
        <fullName evidence="3">AUGMIN subunit 8</fullName>
    </submittedName>
</protein>
<keyword evidence="2" id="KW-0812">Transmembrane</keyword>
<dbReference type="EMBL" id="QGNW01000357">
    <property type="protein sequence ID" value="RVW75117.1"/>
    <property type="molecule type" value="Genomic_DNA"/>
</dbReference>
<keyword evidence="2" id="KW-0472">Membrane</keyword>
<gene>
    <name evidence="3" type="primary">AUG8_2</name>
    <name evidence="3" type="ORF">CK203_057862</name>
</gene>
<comment type="similarity">
    <text evidence="1">Belongs to the QWRF family.</text>
</comment>
<evidence type="ECO:0000313" key="4">
    <source>
        <dbReference type="Proteomes" id="UP000288805"/>
    </source>
</evidence>
<organism evidence="3 4">
    <name type="scientific">Vitis vinifera</name>
    <name type="common">Grape</name>
    <dbReference type="NCBI Taxonomy" id="29760"/>
    <lineage>
        <taxon>Eukaryota</taxon>
        <taxon>Viridiplantae</taxon>
        <taxon>Streptophyta</taxon>
        <taxon>Embryophyta</taxon>
        <taxon>Tracheophyta</taxon>
        <taxon>Spermatophyta</taxon>
        <taxon>Magnoliopsida</taxon>
        <taxon>eudicotyledons</taxon>
        <taxon>Gunneridae</taxon>
        <taxon>Pentapetalae</taxon>
        <taxon>rosids</taxon>
        <taxon>Vitales</taxon>
        <taxon>Vitaceae</taxon>
        <taxon>Viteae</taxon>
        <taxon>Vitis</taxon>
    </lineage>
</organism>
<dbReference type="Pfam" id="PF04484">
    <property type="entry name" value="QWRF"/>
    <property type="match status" value="1"/>
</dbReference>
<proteinExistence type="inferred from homology"/>
<evidence type="ECO:0000256" key="1">
    <source>
        <dbReference type="ARBA" id="ARBA00010016"/>
    </source>
</evidence>
<name>A0A438GSE4_VITVI</name>
<reference evidence="3 4" key="1">
    <citation type="journal article" date="2018" name="PLoS Genet.">
        <title>Population sequencing reveals clonal diversity and ancestral inbreeding in the grapevine cultivar Chardonnay.</title>
        <authorList>
            <person name="Roach M.J."/>
            <person name="Johnson D.L."/>
            <person name="Bohlmann J."/>
            <person name="van Vuuren H.J."/>
            <person name="Jones S.J."/>
            <person name="Pretorius I.S."/>
            <person name="Schmidt S.A."/>
            <person name="Borneman A.R."/>
        </authorList>
    </citation>
    <scope>NUCLEOTIDE SEQUENCE [LARGE SCALE GENOMIC DNA]</scope>
    <source>
        <strain evidence="4">cv. Chardonnay</strain>
        <tissue evidence="3">Leaf</tissue>
    </source>
</reference>
<dbReference type="Proteomes" id="UP000288805">
    <property type="component" value="Unassembled WGS sequence"/>
</dbReference>
<dbReference type="PANTHER" id="PTHR31807">
    <property type="entry name" value="AUGMIN FAMILY MEMBER"/>
    <property type="match status" value="1"/>
</dbReference>
<keyword evidence="2" id="KW-1133">Transmembrane helix</keyword>
<evidence type="ECO:0000256" key="2">
    <source>
        <dbReference type="SAM" id="Phobius"/>
    </source>
</evidence>
<dbReference type="InterPro" id="IPR007573">
    <property type="entry name" value="QWRF"/>
</dbReference>
<comment type="caution">
    <text evidence="3">The sequence shown here is derived from an EMBL/GenBank/DDBJ whole genome shotgun (WGS) entry which is preliminary data.</text>
</comment>
<accession>A0A438GSE4</accession>
<dbReference type="PANTHER" id="PTHR31807:SF37">
    <property type="entry name" value="HAUS AUGMIN-LIKE COMPLEX SUBUNIT 8"/>
    <property type="match status" value="1"/>
</dbReference>
<feature type="transmembrane region" description="Helical" evidence="2">
    <location>
        <begin position="181"/>
        <end position="203"/>
    </location>
</feature>
<dbReference type="AlphaFoldDB" id="A0A438GSE4"/>